<accession>A0ACC5PW71</accession>
<dbReference type="Proteomes" id="UP000610459">
    <property type="component" value="Unassembled WGS sequence"/>
</dbReference>
<reference evidence="1 2" key="1">
    <citation type="journal article" date="2020" name="FEMS Microbiol. Ecol.">
        <title>Temporal dynamics of bacterial communities during seed development and maturation.</title>
        <authorList>
            <person name="Chesneau G."/>
            <person name="Torres-Cortes G."/>
            <person name="Briand M."/>
            <person name="Darrasse A."/>
            <person name="Preveaux A."/>
            <person name="Marais C."/>
            <person name="Jacques M.A."/>
            <person name="Shade A."/>
            <person name="Barret M."/>
        </authorList>
    </citation>
    <scope>NUCLEOTIDE SEQUENCE [LARGE SCALE GENOMIC DNA]</scope>
    <source>
        <strain evidence="1 2">CFBP13709</strain>
    </source>
</reference>
<name>A0ACC5PW71_ENTAG</name>
<dbReference type="EMBL" id="JACYNR010000052">
    <property type="protein sequence ID" value="MBD8129255.1"/>
    <property type="molecule type" value="Genomic_DNA"/>
</dbReference>
<sequence length="180" mass="20696">MSWHHGDYIDLISAAGTLAAAIIAAYAASQSNKSARESRLLQAESRVHQKELHAFEREKHLYELLRADAERANDNARQGYPSELSFSQASNLAHSLNSARNRIIELADENDDKLINKYIRYFRQQLAEEVSSYMCVMIPDSINQEEPTMEQIDASSLWTVNRRFFQFRYCDAEDLSDDED</sequence>
<evidence type="ECO:0000313" key="1">
    <source>
        <dbReference type="EMBL" id="MBD8129255.1"/>
    </source>
</evidence>
<gene>
    <name evidence="1" type="ORF">IFT41_24480</name>
</gene>
<protein>
    <submittedName>
        <fullName evidence="1">Uncharacterized protein</fullName>
    </submittedName>
</protein>
<proteinExistence type="predicted"/>
<comment type="caution">
    <text evidence="1">The sequence shown here is derived from an EMBL/GenBank/DDBJ whole genome shotgun (WGS) entry which is preliminary data.</text>
</comment>
<evidence type="ECO:0000313" key="2">
    <source>
        <dbReference type="Proteomes" id="UP000610459"/>
    </source>
</evidence>
<keyword evidence="2" id="KW-1185">Reference proteome</keyword>
<organism evidence="1 2">
    <name type="scientific">Enterobacter agglomerans</name>
    <name type="common">Erwinia herbicola</name>
    <name type="synonym">Pantoea agglomerans</name>
    <dbReference type="NCBI Taxonomy" id="549"/>
    <lineage>
        <taxon>Bacteria</taxon>
        <taxon>Pseudomonadati</taxon>
        <taxon>Pseudomonadota</taxon>
        <taxon>Gammaproteobacteria</taxon>
        <taxon>Enterobacterales</taxon>
        <taxon>Erwiniaceae</taxon>
        <taxon>Pantoea</taxon>
        <taxon>Pantoea agglomerans group</taxon>
    </lineage>
</organism>